<gene>
    <name evidence="2" type="ORF">BBK14_28135</name>
</gene>
<keyword evidence="1" id="KW-0472">Membrane</keyword>
<proteinExistence type="predicted"/>
<dbReference type="RefSeq" id="WP_071066781.1">
    <property type="nucleotide sequence ID" value="NZ_MAXA01000266.1"/>
</dbReference>
<feature type="transmembrane region" description="Helical" evidence="1">
    <location>
        <begin position="60"/>
        <end position="86"/>
    </location>
</feature>
<evidence type="ECO:0000313" key="2">
    <source>
        <dbReference type="EMBL" id="OHV20375.1"/>
    </source>
</evidence>
<keyword evidence="1" id="KW-0812">Transmembrane</keyword>
<evidence type="ECO:0000256" key="1">
    <source>
        <dbReference type="SAM" id="Phobius"/>
    </source>
</evidence>
<feature type="transmembrane region" description="Helical" evidence="1">
    <location>
        <begin position="98"/>
        <end position="117"/>
    </location>
</feature>
<dbReference type="OrthoDB" id="3217462at2"/>
<dbReference type="AlphaFoldDB" id="A0A1S1PHB2"/>
<evidence type="ECO:0000313" key="3">
    <source>
        <dbReference type="Proteomes" id="UP000179769"/>
    </source>
</evidence>
<reference evidence="3" key="1">
    <citation type="submission" date="2016-07" db="EMBL/GenBank/DDBJ databases">
        <title>Frankia sp. NRRL B-16219 Genome sequencing.</title>
        <authorList>
            <person name="Ghodhbane-Gtari F."/>
            <person name="Swanson E."/>
            <person name="Gueddou A."/>
            <person name="Louati M."/>
            <person name="Nouioui I."/>
            <person name="Hezbri K."/>
            <person name="Abebe-Akele F."/>
            <person name="Simpson S."/>
            <person name="Morris K."/>
            <person name="Thomas K."/>
            <person name="Gtari M."/>
            <person name="Tisa L.S."/>
        </authorList>
    </citation>
    <scope>NUCLEOTIDE SEQUENCE [LARGE SCALE GENOMIC DNA]</scope>
    <source>
        <strain evidence="3">NRRL B-16219</strain>
    </source>
</reference>
<accession>A0A1S1PHB2</accession>
<feature type="transmembrane region" description="Helical" evidence="1">
    <location>
        <begin position="21"/>
        <end position="40"/>
    </location>
</feature>
<protein>
    <submittedName>
        <fullName evidence="2">Uncharacterized protein</fullName>
    </submittedName>
</protein>
<organism evidence="2 3">
    <name type="scientific">Parafrankia soli</name>
    <dbReference type="NCBI Taxonomy" id="2599596"/>
    <lineage>
        <taxon>Bacteria</taxon>
        <taxon>Bacillati</taxon>
        <taxon>Actinomycetota</taxon>
        <taxon>Actinomycetes</taxon>
        <taxon>Frankiales</taxon>
        <taxon>Frankiaceae</taxon>
        <taxon>Parafrankia</taxon>
    </lineage>
</organism>
<keyword evidence="1" id="KW-1133">Transmembrane helix</keyword>
<keyword evidence="3" id="KW-1185">Reference proteome</keyword>
<sequence length="163" mass="16708">MPTSPPTRTPTSTLTRALHGGAAILLIAAVPVAVVGLLGQDDYRGVPRSELDYAVRPLDIPAGWMTTIGVIALLLAAAAAAALLLHGGRRGAADRRRWQVVCPLVGVGVILGFGYHVATAGVIGANIGFGLVVFFGVPLVVVLLVLAAAREWALHAGAGRRAP</sequence>
<name>A0A1S1PHB2_9ACTN</name>
<feature type="transmembrane region" description="Helical" evidence="1">
    <location>
        <begin position="123"/>
        <end position="146"/>
    </location>
</feature>
<dbReference type="EMBL" id="MAXA01000266">
    <property type="protein sequence ID" value="OHV20375.1"/>
    <property type="molecule type" value="Genomic_DNA"/>
</dbReference>
<dbReference type="Proteomes" id="UP000179769">
    <property type="component" value="Unassembled WGS sequence"/>
</dbReference>
<comment type="caution">
    <text evidence="2">The sequence shown here is derived from an EMBL/GenBank/DDBJ whole genome shotgun (WGS) entry which is preliminary data.</text>
</comment>